<accession>A0A2R6PC38</accession>
<comment type="caution">
    <text evidence="1">The sequence shown here is derived from an EMBL/GenBank/DDBJ whole genome shotgun (WGS) entry which is preliminary data.</text>
</comment>
<sequence length="67" mass="7496">MAQSMSNILEAESLSFLFRTAYYKTLVCAATVTLSSSNPKDSWLPQPSLGSGRQHLALQFSFFSFWV</sequence>
<dbReference type="EMBL" id="MLYV02000502">
    <property type="protein sequence ID" value="PSR88845.1"/>
    <property type="molecule type" value="Genomic_DNA"/>
</dbReference>
<organism evidence="1 2">
    <name type="scientific">Hermanssonia centrifuga</name>
    <dbReference type="NCBI Taxonomy" id="98765"/>
    <lineage>
        <taxon>Eukaryota</taxon>
        <taxon>Fungi</taxon>
        <taxon>Dikarya</taxon>
        <taxon>Basidiomycota</taxon>
        <taxon>Agaricomycotina</taxon>
        <taxon>Agaricomycetes</taxon>
        <taxon>Polyporales</taxon>
        <taxon>Meruliaceae</taxon>
        <taxon>Hermanssonia</taxon>
    </lineage>
</organism>
<name>A0A2R6PC38_9APHY</name>
<evidence type="ECO:0000313" key="2">
    <source>
        <dbReference type="Proteomes" id="UP000186601"/>
    </source>
</evidence>
<protein>
    <submittedName>
        <fullName evidence="1">Uncharacterized protein</fullName>
    </submittedName>
</protein>
<proteinExistence type="predicted"/>
<keyword evidence="2" id="KW-1185">Reference proteome</keyword>
<gene>
    <name evidence="1" type="ORF">PHLCEN_2v4994</name>
</gene>
<dbReference type="AlphaFoldDB" id="A0A2R6PC38"/>
<reference evidence="1 2" key="1">
    <citation type="submission" date="2018-02" db="EMBL/GenBank/DDBJ databases">
        <title>Genome sequence of the basidiomycete white-rot fungus Phlebia centrifuga.</title>
        <authorList>
            <person name="Granchi Z."/>
            <person name="Peng M."/>
            <person name="de Vries R.P."/>
            <person name="Hilden K."/>
            <person name="Makela M.R."/>
            <person name="Grigoriev I."/>
            <person name="Riley R."/>
        </authorList>
    </citation>
    <scope>NUCLEOTIDE SEQUENCE [LARGE SCALE GENOMIC DNA]</scope>
    <source>
        <strain evidence="1 2">FBCC195</strain>
    </source>
</reference>
<evidence type="ECO:0000313" key="1">
    <source>
        <dbReference type="EMBL" id="PSR88845.1"/>
    </source>
</evidence>
<dbReference type="Proteomes" id="UP000186601">
    <property type="component" value="Unassembled WGS sequence"/>
</dbReference>